<evidence type="ECO:0000259" key="13">
    <source>
        <dbReference type="Pfam" id="PF08386"/>
    </source>
</evidence>
<evidence type="ECO:0000256" key="5">
    <source>
        <dbReference type="ARBA" id="ARBA00022729"/>
    </source>
</evidence>
<organism evidence="14 15">
    <name type="scientific">Eiseniibacteriota bacterium</name>
    <dbReference type="NCBI Taxonomy" id="2212470"/>
    <lineage>
        <taxon>Bacteria</taxon>
        <taxon>Candidatus Eiseniibacteriota</taxon>
    </lineage>
</organism>
<sequence>QLLVEGPAAEIVAQTLRETFPTTAAAPLTAAYYRGEPVRGTPAADEEPDDSAGAAAGARSLDAPRGRAGTDGGGWVAYGDRELLRALGVSDRAPAPRGLIALSPSDAGTDIRLTTWRGGKLIARVTPAASIGTKTMRGPRFALDSEWSATSGSPAEELEAGPPLDRSLSPWIVRLAADVTPVVLEEARRIAERAPGTQLDAQLLHHPPVRAFYRVVLWACLATGLSVILVATALSAVESAPDERILHAVGAPPRVLRSHLAARASYLALLGCALAVPAGLLPAVGLFETANLPLPFVVPWREMLLTLGALPAMTYVCVWIFARRGMSARKALPRSAAILAAILAVLLTCTRSVAGAQNMPEWESWVGEAFDGSPLEGELGRLTVPENREAPSDRRIELAFVRYRTTNPRPAPTIFFLAGGPGGSGVELAGKVATHPQLRLLEIADVVGIDQRGTGRSRPNLMEPVFTSELPLDRAIDRADLVGALREAAGKCVAYWEDRSVDLGAYQTRESARDVEEVRAALGLSRINVFGSSYGSHLGVEVLRRDPTHVARAVLIGLEGPDQTWKLPSTTQRHLEMLSRACARDPEVSSRLPNLEATIAGLLEELEREPVMVALPEAPATDHTGRVRLAPLDVQIVIAHALDSVAAMEALPARIARWSRGDWQDLAAEAREHRRVEVRALPLLMDCASGASALRRERITTDLATPHNLLGDGLDAPFYLEGCEVCARARLDDAFREDPVVAVPTLFVSGTLDVRTPPSNVLELAAGFAHSVHIVVEGAAHDSRELMSPEYRYLLQEFLRGSPVAGCTLTLPGPRFAPIAPIP</sequence>
<keyword evidence="3" id="KW-1003">Cell membrane</keyword>
<evidence type="ECO:0000259" key="11">
    <source>
        <dbReference type="Pfam" id="PF00561"/>
    </source>
</evidence>
<feature type="domain" description="AB hydrolase-1" evidence="11">
    <location>
        <begin position="412"/>
        <end position="562"/>
    </location>
</feature>
<feature type="transmembrane region" description="Helical" evidence="10">
    <location>
        <begin position="264"/>
        <end position="284"/>
    </location>
</feature>
<feature type="transmembrane region" description="Helical" evidence="10">
    <location>
        <begin position="215"/>
        <end position="237"/>
    </location>
</feature>
<name>A0A956M1G6_UNCEI</name>
<feature type="region of interest" description="Disordered" evidence="9">
    <location>
        <begin position="38"/>
        <end position="70"/>
    </location>
</feature>
<keyword evidence="8 10" id="KW-0472">Membrane</keyword>
<comment type="subcellular location">
    <subcellularLocation>
        <location evidence="1">Cell membrane</location>
        <topology evidence="1">Multi-pass membrane protein</topology>
    </subcellularLocation>
</comment>
<dbReference type="InterPro" id="IPR029058">
    <property type="entry name" value="AB_hydrolase_fold"/>
</dbReference>
<reference evidence="14" key="1">
    <citation type="submission" date="2020-04" db="EMBL/GenBank/DDBJ databases">
        <authorList>
            <person name="Zhang T."/>
        </authorList>
    </citation>
    <scope>NUCLEOTIDE SEQUENCE</scope>
    <source>
        <strain evidence="14">HKST-UBA01</strain>
    </source>
</reference>
<comment type="similarity">
    <text evidence="2">Belongs to the peptidase S33 family.</text>
</comment>
<evidence type="ECO:0000313" key="15">
    <source>
        <dbReference type="Proteomes" id="UP000697710"/>
    </source>
</evidence>
<dbReference type="AlphaFoldDB" id="A0A956M1G6"/>
<evidence type="ECO:0000256" key="6">
    <source>
        <dbReference type="ARBA" id="ARBA00022801"/>
    </source>
</evidence>
<evidence type="ECO:0000259" key="12">
    <source>
        <dbReference type="Pfam" id="PF02687"/>
    </source>
</evidence>
<evidence type="ECO:0000256" key="10">
    <source>
        <dbReference type="SAM" id="Phobius"/>
    </source>
</evidence>
<dbReference type="PANTHER" id="PTHR43248">
    <property type="entry name" value="2-SUCCINYL-6-HYDROXY-2,4-CYCLOHEXADIENE-1-CARBOXYLATE SYNTHASE"/>
    <property type="match status" value="1"/>
</dbReference>
<keyword evidence="4 10" id="KW-0812">Transmembrane</keyword>
<dbReference type="GO" id="GO:0005886">
    <property type="term" value="C:plasma membrane"/>
    <property type="evidence" value="ECO:0007669"/>
    <property type="project" value="UniProtKB-SubCell"/>
</dbReference>
<evidence type="ECO:0000256" key="7">
    <source>
        <dbReference type="ARBA" id="ARBA00022989"/>
    </source>
</evidence>
<protein>
    <submittedName>
        <fullName evidence="14">Alpha/beta fold hydrolase</fullName>
    </submittedName>
</protein>
<dbReference type="InterPro" id="IPR051601">
    <property type="entry name" value="Serine_prot/Carboxylest_S33"/>
</dbReference>
<evidence type="ECO:0000256" key="2">
    <source>
        <dbReference type="ARBA" id="ARBA00010088"/>
    </source>
</evidence>
<dbReference type="Gene3D" id="3.40.50.1820">
    <property type="entry name" value="alpha/beta hydrolase"/>
    <property type="match status" value="1"/>
</dbReference>
<evidence type="ECO:0000313" key="14">
    <source>
        <dbReference type="EMBL" id="MCA9729063.1"/>
    </source>
</evidence>
<feature type="non-terminal residue" evidence="14">
    <location>
        <position position="1"/>
    </location>
</feature>
<evidence type="ECO:0000256" key="8">
    <source>
        <dbReference type="ARBA" id="ARBA00023136"/>
    </source>
</evidence>
<dbReference type="InterPro" id="IPR003838">
    <property type="entry name" value="ABC3_permease_C"/>
</dbReference>
<feature type="domain" description="Peptidase S33 tripeptidyl aminopeptidase-like C-terminal" evidence="13">
    <location>
        <begin position="735"/>
        <end position="784"/>
    </location>
</feature>
<dbReference type="Pfam" id="PF08386">
    <property type="entry name" value="Abhydrolase_4"/>
    <property type="match status" value="1"/>
</dbReference>
<evidence type="ECO:0000256" key="9">
    <source>
        <dbReference type="SAM" id="MobiDB-lite"/>
    </source>
</evidence>
<dbReference type="InterPro" id="IPR013595">
    <property type="entry name" value="Pept_S33_TAP-like_C"/>
</dbReference>
<evidence type="ECO:0000256" key="1">
    <source>
        <dbReference type="ARBA" id="ARBA00004651"/>
    </source>
</evidence>
<proteinExistence type="inferred from homology"/>
<evidence type="ECO:0000256" key="4">
    <source>
        <dbReference type="ARBA" id="ARBA00022692"/>
    </source>
</evidence>
<keyword evidence="6 14" id="KW-0378">Hydrolase</keyword>
<dbReference type="SUPFAM" id="SSF53474">
    <property type="entry name" value="alpha/beta-Hydrolases"/>
    <property type="match status" value="1"/>
</dbReference>
<feature type="transmembrane region" description="Helical" evidence="10">
    <location>
        <begin position="304"/>
        <end position="322"/>
    </location>
</feature>
<dbReference type="Proteomes" id="UP000697710">
    <property type="component" value="Unassembled WGS sequence"/>
</dbReference>
<accession>A0A956M1G6</accession>
<dbReference type="Pfam" id="PF02687">
    <property type="entry name" value="FtsX"/>
    <property type="match status" value="1"/>
</dbReference>
<feature type="domain" description="ABC3 transporter permease C-terminal" evidence="12">
    <location>
        <begin position="215"/>
        <end position="326"/>
    </location>
</feature>
<dbReference type="Pfam" id="PF00561">
    <property type="entry name" value="Abhydrolase_1"/>
    <property type="match status" value="1"/>
</dbReference>
<dbReference type="PANTHER" id="PTHR43248:SF29">
    <property type="entry name" value="TRIPEPTIDYL AMINOPEPTIDASE"/>
    <property type="match status" value="1"/>
</dbReference>
<dbReference type="GO" id="GO:0016787">
    <property type="term" value="F:hydrolase activity"/>
    <property type="evidence" value="ECO:0007669"/>
    <property type="project" value="UniProtKB-KW"/>
</dbReference>
<comment type="caution">
    <text evidence="14">The sequence shown here is derived from an EMBL/GenBank/DDBJ whole genome shotgun (WGS) entry which is preliminary data.</text>
</comment>
<feature type="compositionally biased region" description="Low complexity" evidence="9">
    <location>
        <begin position="51"/>
        <end position="63"/>
    </location>
</feature>
<reference evidence="14" key="2">
    <citation type="journal article" date="2021" name="Microbiome">
        <title>Successional dynamics and alternative stable states in a saline activated sludge microbial community over 9 years.</title>
        <authorList>
            <person name="Wang Y."/>
            <person name="Ye J."/>
            <person name="Ju F."/>
            <person name="Liu L."/>
            <person name="Boyd J.A."/>
            <person name="Deng Y."/>
            <person name="Parks D.H."/>
            <person name="Jiang X."/>
            <person name="Yin X."/>
            <person name="Woodcroft B.J."/>
            <person name="Tyson G.W."/>
            <person name="Hugenholtz P."/>
            <person name="Polz M.F."/>
            <person name="Zhang T."/>
        </authorList>
    </citation>
    <scope>NUCLEOTIDE SEQUENCE</scope>
    <source>
        <strain evidence="14">HKST-UBA01</strain>
    </source>
</reference>
<keyword evidence="5" id="KW-0732">Signal</keyword>
<evidence type="ECO:0000256" key="3">
    <source>
        <dbReference type="ARBA" id="ARBA00022475"/>
    </source>
</evidence>
<dbReference type="InterPro" id="IPR000073">
    <property type="entry name" value="AB_hydrolase_1"/>
</dbReference>
<dbReference type="EMBL" id="JAGQHR010000561">
    <property type="protein sequence ID" value="MCA9729063.1"/>
    <property type="molecule type" value="Genomic_DNA"/>
</dbReference>
<keyword evidence="7 10" id="KW-1133">Transmembrane helix</keyword>
<gene>
    <name evidence="14" type="ORF">KC729_15335</name>
</gene>
<feature type="transmembrane region" description="Helical" evidence="10">
    <location>
        <begin position="334"/>
        <end position="354"/>
    </location>
</feature>